<keyword evidence="1" id="KW-0812">Transmembrane</keyword>
<feature type="transmembrane region" description="Helical" evidence="1">
    <location>
        <begin position="43"/>
        <end position="62"/>
    </location>
</feature>
<evidence type="ECO:0000256" key="1">
    <source>
        <dbReference type="SAM" id="Phobius"/>
    </source>
</evidence>
<name>B9EBQ4_MACCJ</name>
<protein>
    <submittedName>
        <fullName evidence="2">Uncharacterized protein</fullName>
    </submittedName>
</protein>
<dbReference type="OrthoDB" id="9925190at2"/>
<sequence>MTDKEKYGLKLISIVFLSILVIFLISICVWIDIGNKNKDSVTIVFLTGLNVVIMSILTYLLLETSKKSNETNELLVKHTIHVHSASVIDKNVILITKLDNYLRSAKVIKQMVINKLSTPKKHKILKEIKSKRRRNGEDIIVFNNNELNRICKIKDLEVFLYYNCFPVDEPGLSIENLFFDSIFNTTKSHYRIVDARENWNFLLNLRNEQDLLLERLYSNHIQDFLNLSKKFVEEALNATDDNVNLIYTEIESRHADSVFELMNNIIYSLEEMIKNLYEVNDNHSKRLYFD</sequence>
<dbReference type="RefSeq" id="WP_012656865.1">
    <property type="nucleotide sequence ID" value="NC_011999.1"/>
</dbReference>
<dbReference type="HOGENOM" id="CLU_959088_0_0_9"/>
<gene>
    <name evidence="2" type="ordered locus">MCCL_0958</name>
</gene>
<dbReference type="EMBL" id="AP009484">
    <property type="protein sequence ID" value="BAH17665.1"/>
    <property type="molecule type" value="Genomic_DNA"/>
</dbReference>
<evidence type="ECO:0000313" key="3">
    <source>
        <dbReference type="Proteomes" id="UP000001383"/>
    </source>
</evidence>
<dbReference type="Proteomes" id="UP000001383">
    <property type="component" value="Chromosome"/>
</dbReference>
<dbReference type="KEGG" id="mcl:MCCL_0958"/>
<accession>B9EBQ4</accession>
<evidence type="ECO:0000313" key="2">
    <source>
        <dbReference type="EMBL" id="BAH17665.1"/>
    </source>
</evidence>
<reference evidence="2 3" key="1">
    <citation type="journal article" date="2009" name="J. Bacteriol.">
        <title>Complete genome sequence of Macrococcus caseolyticus strain JCSCS5402, reflecting the ancestral genome of the human-pathogenic staphylococci.</title>
        <authorList>
            <person name="Baba T."/>
            <person name="Kuwahara-Arai K."/>
            <person name="Uchiyama I."/>
            <person name="Takeuchi F."/>
            <person name="Ito T."/>
            <person name="Hiramatsu K."/>
        </authorList>
    </citation>
    <scope>NUCLEOTIDE SEQUENCE [LARGE SCALE GENOMIC DNA]</scope>
    <source>
        <strain evidence="2 3">JCSC5402</strain>
    </source>
</reference>
<keyword evidence="1" id="KW-0472">Membrane</keyword>
<organism evidence="2 3">
    <name type="scientific">Macrococcus caseolyticus (strain JCSC5402)</name>
    <name type="common">Macrococcoides caseolyticum</name>
    <dbReference type="NCBI Taxonomy" id="458233"/>
    <lineage>
        <taxon>Bacteria</taxon>
        <taxon>Bacillati</taxon>
        <taxon>Bacillota</taxon>
        <taxon>Bacilli</taxon>
        <taxon>Bacillales</taxon>
        <taxon>Staphylococcaceae</taxon>
        <taxon>Macrococcoides</taxon>
    </lineage>
</organism>
<proteinExistence type="predicted"/>
<keyword evidence="1" id="KW-1133">Transmembrane helix</keyword>
<dbReference type="AlphaFoldDB" id="B9EBQ4"/>
<feature type="transmembrane region" description="Helical" evidence="1">
    <location>
        <begin position="12"/>
        <end position="31"/>
    </location>
</feature>